<evidence type="ECO:0000256" key="2">
    <source>
        <dbReference type="SAM" id="MobiDB-lite"/>
    </source>
</evidence>
<keyword evidence="1" id="KW-0378">Hydrolase</keyword>
<evidence type="ECO:0000256" key="1">
    <source>
        <dbReference type="ARBA" id="ARBA00022801"/>
    </source>
</evidence>
<organism evidence="4">
    <name type="scientific">Sesamum radiatum</name>
    <name type="common">Black benniseed</name>
    <dbReference type="NCBI Taxonomy" id="300843"/>
    <lineage>
        <taxon>Eukaryota</taxon>
        <taxon>Viridiplantae</taxon>
        <taxon>Streptophyta</taxon>
        <taxon>Embryophyta</taxon>
        <taxon>Tracheophyta</taxon>
        <taxon>Spermatophyta</taxon>
        <taxon>Magnoliopsida</taxon>
        <taxon>eudicotyledons</taxon>
        <taxon>Gunneridae</taxon>
        <taxon>Pentapetalae</taxon>
        <taxon>asterids</taxon>
        <taxon>lamiids</taxon>
        <taxon>Lamiales</taxon>
        <taxon>Pedaliaceae</taxon>
        <taxon>Sesamum</taxon>
    </lineage>
</organism>
<comment type="caution">
    <text evidence="4">The sequence shown here is derived from an EMBL/GenBank/DDBJ whole genome shotgun (WGS) entry which is preliminary data.</text>
</comment>
<sequence length="425" mass="46817">MSSDLQSRKSFDVWARETEALRQYIMSRFLKCCFTSSVSRQSPDSKGSRDIMEKPSTSNVNGSVQSELNEEVKDSISTSATNIILNHDFSGGLHLWHPNCCNGFVVPSESGYPQWLSSNLRGRFAVITNRTECWQGLEQDITNRVSAGSTYEVCAWVGISGDLGAVADVQATLKIEYQDSSVNYLFIGKTSASMERWEKVEGTFSLSTMPHRVTFYLEGPSPGIDLLIRSVVVTCPTTNQSDSQSTGSLCDDNENIIQNPRFDDGLNSWSGRGCKIVLHDSMADGKVLPMSGKFFASTENRTQNWNGIQQEITGRVQRKLAYEIVAAVRIFGNNVSSSDVRATLWVQAADQREQYIGIGSVQATDKDWVQLQGKFLLNGSPSKVVIYLEGPPPGTDILLDNFVVKHAAKAPPASPPAIERTKQGF</sequence>
<reference evidence="4" key="2">
    <citation type="journal article" date="2024" name="Plant">
        <title>Genomic evolution and insights into agronomic trait innovations of Sesamum species.</title>
        <authorList>
            <person name="Miao H."/>
            <person name="Wang L."/>
            <person name="Qu L."/>
            <person name="Liu H."/>
            <person name="Sun Y."/>
            <person name="Le M."/>
            <person name="Wang Q."/>
            <person name="Wei S."/>
            <person name="Zheng Y."/>
            <person name="Lin W."/>
            <person name="Duan Y."/>
            <person name="Cao H."/>
            <person name="Xiong S."/>
            <person name="Wang X."/>
            <person name="Wei L."/>
            <person name="Li C."/>
            <person name="Ma Q."/>
            <person name="Ju M."/>
            <person name="Zhao R."/>
            <person name="Li G."/>
            <person name="Mu C."/>
            <person name="Tian Q."/>
            <person name="Mei H."/>
            <person name="Zhang T."/>
            <person name="Gao T."/>
            <person name="Zhang H."/>
        </authorList>
    </citation>
    <scope>NUCLEOTIDE SEQUENCE</scope>
    <source>
        <strain evidence="4">G02</strain>
    </source>
</reference>
<feature type="domain" description="CBM-cenC" evidence="3">
    <location>
        <begin position="82"/>
        <end position="221"/>
    </location>
</feature>
<dbReference type="Pfam" id="PF02018">
    <property type="entry name" value="CBM_4_9"/>
    <property type="match status" value="2"/>
</dbReference>
<evidence type="ECO:0000313" key="4">
    <source>
        <dbReference type="EMBL" id="KAL0378281.1"/>
    </source>
</evidence>
<dbReference type="GO" id="GO:0005975">
    <property type="term" value="P:carbohydrate metabolic process"/>
    <property type="evidence" value="ECO:0007669"/>
    <property type="project" value="InterPro"/>
</dbReference>
<dbReference type="GO" id="GO:0004553">
    <property type="term" value="F:hydrolase activity, hydrolyzing O-glycosyl compounds"/>
    <property type="evidence" value="ECO:0007669"/>
    <property type="project" value="InterPro"/>
</dbReference>
<dbReference type="PANTHER" id="PTHR31490">
    <property type="entry name" value="GLYCOSYL HYDROLASE"/>
    <property type="match status" value="1"/>
</dbReference>
<protein>
    <submittedName>
        <fullName evidence="4">Endo-1,4-beta-xylanase 1</fullName>
    </submittedName>
</protein>
<feature type="compositionally biased region" description="Polar residues" evidence="2">
    <location>
        <begin position="55"/>
        <end position="67"/>
    </location>
</feature>
<feature type="region of interest" description="Disordered" evidence="2">
    <location>
        <begin position="38"/>
        <end position="67"/>
    </location>
</feature>
<dbReference type="FunFam" id="2.60.120.260:FF:000103">
    <property type="entry name" value="Glycosyl hydrolase family 10 protein"/>
    <property type="match status" value="1"/>
</dbReference>
<dbReference type="EMBL" id="JACGWJ010000013">
    <property type="protein sequence ID" value="KAL0378281.1"/>
    <property type="molecule type" value="Genomic_DNA"/>
</dbReference>
<dbReference type="InterPro" id="IPR008979">
    <property type="entry name" value="Galactose-bd-like_sf"/>
</dbReference>
<gene>
    <name evidence="4" type="ORF">Sradi_3133600</name>
</gene>
<proteinExistence type="predicted"/>
<accession>A0AAW2RF67</accession>
<dbReference type="SUPFAM" id="SSF49785">
    <property type="entry name" value="Galactose-binding domain-like"/>
    <property type="match status" value="2"/>
</dbReference>
<reference evidence="4" key="1">
    <citation type="submission" date="2020-06" db="EMBL/GenBank/DDBJ databases">
        <authorList>
            <person name="Li T."/>
            <person name="Hu X."/>
            <person name="Zhang T."/>
            <person name="Song X."/>
            <person name="Zhang H."/>
            <person name="Dai N."/>
            <person name="Sheng W."/>
            <person name="Hou X."/>
            <person name="Wei L."/>
        </authorList>
    </citation>
    <scope>NUCLEOTIDE SEQUENCE</scope>
    <source>
        <strain evidence="4">G02</strain>
        <tissue evidence="4">Leaf</tissue>
    </source>
</reference>
<dbReference type="AlphaFoldDB" id="A0AAW2RF67"/>
<feature type="domain" description="CBM-cenC" evidence="3">
    <location>
        <begin position="255"/>
        <end position="392"/>
    </location>
</feature>
<evidence type="ECO:0000259" key="3">
    <source>
        <dbReference type="Pfam" id="PF02018"/>
    </source>
</evidence>
<dbReference type="Gene3D" id="2.60.120.260">
    <property type="entry name" value="Galactose-binding domain-like"/>
    <property type="match status" value="2"/>
</dbReference>
<name>A0AAW2RF67_SESRA</name>
<dbReference type="InterPro" id="IPR044846">
    <property type="entry name" value="GH10"/>
</dbReference>
<dbReference type="InterPro" id="IPR003305">
    <property type="entry name" value="CenC_carb-bd"/>
</dbReference>
<dbReference type="PANTHER" id="PTHR31490:SF1">
    <property type="entry name" value="ENDO-1,4-BETA-XYLANASE 1"/>
    <property type="match status" value="1"/>
</dbReference>